<protein>
    <recommendedName>
        <fullName evidence="1">Integrase catalytic domain-containing protein</fullName>
    </recommendedName>
</protein>
<name>A0A2M6WNX8_9BACT</name>
<feature type="domain" description="Integrase catalytic" evidence="1">
    <location>
        <begin position="27"/>
        <end position="197"/>
    </location>
</feature>
<dbReference type="SUPFAM" id="SSF53098">
    <property type="entry name" value="Ribonuclease H-like"/>
    <property type="match status" value="1"/>
</dbReference>
<dbReference type="InterPro" id="IPR012337">
    <property type="entry name" value="RNaseH-like_sf"/>
</dbReference>
<accession>A0A2M6WNX8</accession>
<proteinExistence type="predicted"/>
<organism evidence="2 3">
    <name type="scientific">Candidatus Falkowbacteria bacterium CG10_big_fil_rev_8_21_14_0_10_39_9</name>
    <dbReference type="NCBI Taxonomy" id="1974566"/>
    <lineage>
        <taxon>Bacteria</taxon>
        <taxon>Candidatus Falkowiibacteriota</taxon>
    </lineage>
</organism>
<dbReference type="PANTHER" id="PTHR46889">
    <property type="entry name" value="TRANSPOSASE INSF FOR INSERTION SEQUENCE IS3B-RELATED"/>
    <property type="match status" value="1"/>
</dbReference>
<sequence>MRPSKKSVIKEIIEALADRVNLMIRTKIVVPFQALTSDITEIIYNHGQSKAYLVVHKDVLGQMVYGYAVGETMEAELVIRSFRQALVTIKKLIKKIPNELLCHSDQGSQFTSYEYVEEVLKSNLVLSYSTPGTPTENPGQESFFGRLKDENRDEFLEMETFAKLKKLISTKISYYNNKRPHTSIKLQSPKKYTLNFIKNFSK</sequence>
<evidence type="ECO:0000313" key="3">
    <source>
        <dbReference type="Proteomes" id="UP000228900"/>
    </source>
</evidence>
<dbReference type="Gene3D" id="3.30.420.10">
    <property type="entry name" value="Ribonuclease H-like superfamily/Ribonuclease H"/>
    <property type="match status" value="1"/>
</dbReference>
<reference evidence="3" key="1">
    <citation type="submission" date="2017-09" db="EMBL/GenBank/DDBJ databases">
        <title>Depth-based differentiation of microbial function through sediment-hosted aquifers and enrichment of novel symbionts in the deep terrestrial subsurface.</title>
        <authorList>
            <person name="Probst A.J."/>
            <person name="Ladd B."/>
            <person name="Jarett J.K."/>
            <person name="Geller-Mcgrath D.E."/>
            <person name="Sieber C.M.K."/>
            <person name="Emerson J.B."/>
            <person name="Anantharaman K."/>
            <person name="Thomas B.C."/>
            <person name="Malmstrom R."/>
            <person name="Stieglmeier M."/>
            <person name="Klingl A."/>
            <person name="Woyke T."/>
            <person name="Ryan C.M."/>
            <person name="Banfield J.F."/>
        </authorList>
    </citation>
    <scope>NUCLEOTIDE SEQUENCE [LARGE SCALE GENOMIC DNA]</scope>
</reference>
<dbReference type="InterPro" id="IPR050900">
    <property type="entry name" value="Transposase_IS3/IS150/IS904"/>
</dbReference>
<dbReference type="Pfam" id="PF13683">
    <property type="entry name" value="rve_3"/>
    <property type="match status" value="1"/>
</dbReference>
<dbReference type="Proteomes" id="UP000228900">
    <property type="component" value="Unassembled WGS sequence"/>
</dbReference>
<dbReference type="GO" id="GO:0003676">
    <property type="term" value="F:nucleic acid binding"/>
    <property type="evidence" value="ECO:0007669"/>
    <property type="project" value="InterPro"/>
</dbReference>
<dbReference type="AlphaFoldDB" id="A0A2M6WNX8"/>
<dbReference type="PANTHER" id="PTHR46889:SF4">
    <property type="entry name" value="TRANSPOSASE INSO FOR INSERTION SEQUENCE ELEMENT IS911B-RELATED"/>
    <property type="match status" value="1"/>
</dbReference>
<dbReference type="GO" id="GO:0015074">
    <property type="term" value="P:DNA integration"/>
    <property type="evidence" value="ECO:0007669"/>
    <property type="project" value="InterPro"/>
</dbReference>
<evidence type="ECO:0000313" key="2">
    <source>
        <dbReference type="EMBL" id="PIT94483.1"/>
    </source>
</evidence>
<gene>
    <name evidence="2" type="ORF">COT98_03390</name>
</gene>
<evidence type="ECO:0000259" key="1">
    <source>
        <dbReference type="PROSITE" id="PS50994"/>
    </source>
</evidence>
<dbReference type="InterPro" id="IPR001584">
    <property type="entry name" value="Integrase_cat-core"/>
</dbReference>
<comment type="caution">
    <text evidence="2">The sequence shown here is derived from an EMBL/GenBank/DDBJ whole genome shotgun (WGS) entry which is preliminary data.</text>
</comment>
<dbReference type="EMBL" id="PFAQ01000046">
    <property type="protein sequence ID" value="PIT94483.1"/>
    <property type="molecule type" value="Genomic_DNA"/>
</dbReference>
<dbReference type="PROSITE" id="PS50994">
    <property type="entry name" value="INTEGRASE"/>
    <property type="match status" value="1"/>
</dbReference>
<dbReference type="InterPro" id="IPR036397">
    <property type="entry name" value="RNaseH_sf"/>
</dbReference>